<sequence length="89" mass="10421">METCIDAPLVIKHSDTLYGLHLQYEKHVVYEELVRNSDRSVVSTQRLIETSRRDLFLRIQKEDITVMVPSKSHLANVRQGRIKVPIYKD</sequence>
<evidence type="ECO:0000313" key="2">
    <source>
        <dbReference type="Proteomes" id="UP000256373"/>
    </source>
</evidence>
<name>A0A3D8Y5F1_9BACT</name>
<organism evidence="1 2">
    <name type="scientific">Dyadobacter luteus</name>
    <dbReference type="NCBI Taxonomy" id="2259619"/>
    <lineage>
        <taxon>Bacteria</taxon>
        <taxon>Pseudomonadati</taxon>
        <taxon>Bacteroidota</taxon>
        <taxon>Cytophagia</taxon>
        <taxon>Cytophagales</taxon>
        <taxon>Spirosomataceae</taxon>
        <taxon>Dyadobacter</taxon>
    </lineage>
</organism>
<gene>
    <name evidence="1" type="ORF">DSL64_24735</name>
</gene>
<dbReference type="RefSeq" id="WP_115833633.1">
    <property type="nucleotide sequence ID" value="NZ_QNUL01000030.1"/>
</dbReference>
<proteinExistence type="predicted"/>
<dbReference type="Proteomes" id="UP000256373">
    <property type="component" value="Unassembled WGS sequence"/>
</dbReference>
<dbReference type="EMBL" id="QNUL01000030">
    <property type="protein sequence ID" value="REA57166.1"/>
    <property type="molecule type" value="Genomic_DNA"/>
</dbReference>
<keyword evidence="2" id="KW-1185">Reference proteome</keyword>
<protein>
    <submittedName>
        <fullName evidence="1">Uncharacterized protein</fullName>
    </submittedName>
</protein>
<accession>A0A3D8Y5F1</accession>
<reference evidence="1 2" key="1">
    <citation type="submission" date="2018-07" db="EMBL/GenBank/DDBJ databases">
        <title>Dyadobacter roseus sp. nov., isolated from rose rhizosphere soil.</title>
        <authorList>
            <person name="Chen L."/>
        </authorList>
    </citation>
    <scope>NUCLEOTIDE SEQUENCE [LARGE SCALE GENOMIC DNA]</scope>
    <source>
        <strain evidence="1 2">RS19</strain>
    </source>
</reference>
<evidence type="ECO:0000313" key="1">
    <source>
        <dbReference type="EMBL" id="REA57166.1"/>
    </source>
</evidence>
<dbReference type="AlphaFoldDB" id="A0A3D8Y5F1"/>
<comment type="caution">
    <text evidence="1">The sequence shown here is derived from an EMBL/GenBank/DDBJ whole genome shotgun (WGS) entry which is preliminary data.</text>
</comment>